<dbReference type="OrthoDB" id="6160356at2"/>
<reference evidence="1 2" key="1">
    <citation type="submission" date="2018-12" db="EMBL/GenBank/DDBJ databases">
        <title>three novel Halomonas strain isolated from plants.</title>
        <authorList>
            <person name="Sun C."/>
        </authorList>
    </citation>
    <scope>NUCLEOTIDE SEQUENCE [LARGE SCALE GENOMIC DNA]</scope>
    <source>
        <strain evidence="1 2">JCM 18142</strain>
    </source>
</reference>
<comment type="caution">
    <text evidence="1">The sequence shown here is derived from an EMBL/GenBank/DDBJ whole genome shotgun (WGS) entry which is preliminary data.</text>
</comment>
<protein>
    <submittedName>
        <fullName evidence="1">Uncharacterized protein</fullName>
    </submittedName>
</protein>
<accession>A0A3S0Y070</accession>
<dbReference type="RefSeq" id="WP_127059937.1">
    <property type="nucleotide sequence ID" value="NZ_RZHF01000004.1"/>
</dbReference>
<dbReference type="EMBL" id="RZHF01000004">
    <property type="protein sequence ID" value="RUR34492.1"/>
    <property type="molecule type" value="Genomic_DNA"/>
</dbReference>
<proteinExistence type="predicted"/>
<keyword evidence="2" id="KW-1185">Reference proteome</keyword>
<gene>
    <name evidence="1" type="ORF">ELY38_02565</name>
</gene>
<organism evidence="1 2">
    <name type="scientific">Vreelandella nanhaiensis</name>
    <dbReference type="NCBI Taxonomy" id="1258546"/>
    <lineage>
        <taxon>Bacteria</taxon>
        <taxon>Pseudomonadati</taxon>
        <taxon>Pseudomonadota</taxon>
        <taxon>Gammaproteobacteria</taxon>
        <taxon>Oceanospirillales</taxon>
        <taxon>Halomonadaceae</taxon>
        <taxon>Vreelandella</taxon>
    </lineage>
</organism>
<dbReference type="AlphaFoldDB" id="A0A3S0Y070"/>
<sequence>MALSKEGSTMREMYEQMPIGRLREFARESHAGHDPEATRIFVSRVLDMEVERRTWFAHENLGFQPFSSTAKLGEHPGGGTAAADPLAIAYDRGIRVHAAHEEARQFLEYAKLRPRALLAALIQAAKTDRRVTGPWGKSYDQIAADLGPYAQRLGFSPGIGAGATLVCFETEARAILGNRKACHIPRSAEERNLLAGHWEQSVDGYARMVETKHQVPLFNKGQAIKRAALEARAQMIMLAKIG</sequence>
<evidence type="ECO:0000313" key="1">
    <source>
        <dbReference type="EMBL" id="RUR34492.1"/>
    </source>
</evidence>
<name>A0A3S0Y070_9GAMM</name>
<dbReference type="Proteomes" id="UP000287023">
    <property type="component" value="Unassembled WGS sequence"/>
</dbReference>
<evidence type="ECO:0000313" key="2">
    <source>
        <dbReference type="Proteomes" id="UP000287023"/>
    </source>
</evidence>